<evidence type="ECO:0000313" key="1">
    <source>
        <dbReference type="Proteomes" id="UP000887540"/>
    </source>
</evidence>
<protein>
    <submittedName>
        <fullName evidence="2">Uncharacterized protein</fullName>
    </submittedName>
</protein>
<reference evidence="2" key="1">
    <citation type="submission" date="2022-11" db="UniProtKB">
        <authorList>
            <consortium name="WormBaseParasite"/>
        </authorList>
    </citation>
    <scope>IDENTIFICATION</scope>
</reference>
<dbReference type="AlphaFoldDB" id="A0A914DFK3"/>
<name>A0A914DFK3_9BILA</name>
<dbReference type="Proteomes" id="UP000887540">
    <property type="component" value="Unplaced"/>
</dbReference>
<proteinExistence type="predicted"/>
<dbReference type="WBParaSite" id="ACRNAN_scaffold2389.g24076.t1">
    <property type="protein sequence ID" value="ACRNAN_scaffold2389.g24076.t1"/>
    <property type="gene ID" value="ACRNAN_scaffold2389.g24076"/>
</dbReference>
<organism evidence="1 2">
    <name type="scientific">Acrobeloides nanus</name>
    <dbReference type="NCBI Taxonomy" id="290746"/>
    <lineage>
        <taxon>Eukaryota</taxon>
        <taxon>Metazoa</taxon>
        <taxon>Ecdysozoa</taxon>
        <taxon>Nematoda</taxon>
        <taxon>Chromadorea</taxon>
        <taxon>Rhabditida</taxon>
        <taxon>Tylenchina</taxon>
        <taxon>Cephalobomorpha</taxon>
        <taxon>Cephaloboidea</taxon>
        <taxon>Cephalobidae</taxon>
        <taxon>Acrobeloides</taxon>
    </lineage>
</organism>
<sequence>MSLNKEFIYALATKIVAYDEESNMIAVLWDLFKIKISDGSYSSYDLDIDVSQTDLAQSFQRERMFRRRIKRNHWDEQEH</sequence>
<keyword evidence="1" id="KW-1185">Reference proteome</keyword>
<accession>A0A914DFK3</accession>
<evidence type="ECO:0000313" key="2">
    <source>
        <dbReference type="WBParaSite" id="ACRNAN_scaffold2389.g24076.t1"/>
    </source>
</evidence>